<proteinExistence type="predicted"/>
<dbReference type="InterPro" id="IPR003607">
    <property type="entry name" value="HD/PDEase_dom"/>
</dbReference>
<dbReference type="STRING" id="333138.LQ50_24430"/>
<dbReference type="EMBL" id="JRJU01000061">
    <property type="protein sequence ID" value="KHF37922.1"/>
    <property type="molecule type" value="Genomic_DNA"/>
</dbReference>
<gene>
    <name evidence="1" type="ORF">LQ50_24430</name>
</gene>
<comment type="caution">
    <text evidence="1">The sequence shown here is derived from an EMBL/GenBank/DDBJ whole genome shotgun (WGS) entry which is preliminary data.</text>
</comment>
<dbReference type="eggNOG" id="COG1078">
    <property type="taxonomic scope" value="Bacteria"/>
</dbReference>
<reference evidence="1 2" key="1">
    <citation type="submission" date="2014-09" db="EMBL/GenBank/DDBJ databases">
        <title>Genome sequencing and annotation of Bacillus Okhensis strain Kh10-101T.</title>
        <authorList>
            <person name="Prakash J.S."/>
        </authorList>
    </citation>
    <scope>NUCLEOTIDE SEQUENCE [LARGE SCALE GENOMIC DNA]</scope>
    <source>
        <strain evidence="2">Kh10-101T</strain>
    </source>
</reference>
<dbReference type="SUPFAM" id="SSF109604">
    <property type="entry name" value="HD-domain/PDEase-like"/>
    <property type="match status" value="1"/>
</dbReference>
<dbReference type="OrthoDB" id="9814017at2"/>
<dbReference type="RefSeq" id="WP_034633952.1">
    <property type="nucleotide sequence ID" value="NZ_JRJU01000061.1"/>
</dbReference>
<protein>
    <submittedName>
        <fullName evidence="1">Uncharacterized protein</fullName>
    </submittedName>
</protein>
<name>A0A0B0IAR2_9BACI</name>
<sequence>GVMLLIKRLGGSEEEQIAGLLHDVSHTAFSHVIDFALENQDEDYHEKIYNDIIGSSSIPHILKSYGYKAEDILDNNDKWTILEQSAPALCADRVEYTLRDMFTYGYITTKDISAFLDDIIIVEGKMCLSSPEIAEWFVQTYYREVIDFFMDPLNIYGYDLLAKAIKRALKQEFLTFNDLLCTDEEVLRKLRSSNDKEVVDLLNQLHDQVCVVEDETQFDLHRKNKVRLIDPCILKNQHIVKSSTLSPKIKEMTEAANIKAEKGVYVRIIKEN</sequence>
<feature type="non-terminal residue" evidence="1">
    <location>
        <position position="1"/>
    </location>
</feature>
<organism evidence="1 2">
    <name type="scientific">Halalkalibacter okhensis</name>
    <dbReference type="NCBI Taxonomy" id="333138"/>
    <lineage>
        <taxon>Bacteria</taxon>
        <taxon>Bacillati</taxon>
        <taxon>Bacillota</taxon>
        <taxon>Bacilli</taxon>
        <taxon>Bacillales</taxon>
        <taxon>Bacillaceae</taxon>
        <taxon>Halalkalibacter</taxon>
    </lineage>
</organism>
<dbReference type="Gene3D" id="1.10.3210.10">
    <property type="entry name" value="Hypothetical protein af1432"/>
    <property type="match status" value="1"/>
</dbReference>
<accession>A0A0B0IAR2</accession>
<keyword evidence="2" id="KW-1185">Reference proteome</keyword>
<dbReference type="AlphaFoldDB" id="A0A0B0IAR2"/>
<dbReference type="Proteomes" id="UP000030832">
    <property type="component" value="Unassembled WGS sequence"/>
</dbReference>
<evidence type="ECO:0000313" key="2">
    <source>
        <dbReference type="Proteomes" id="UP000030832"/>
    </source>
</evidence>
<evidence type="ECO:0000313" key="1">
    <source>
        <dbReference type="EMBL" id="KHF37922.1"/>
    </source>
</evidence>
<dbReference type="CDD" id="cd00077">
    <property type="entry name" value="HDc"/>
    <property type="match status" value="1"/>
</dbReference>